<feature type="domain" description="Type II secretion system protein GspF" evidence="12">
    <location>
        <begin position="73"/>
        <end position="196"/>
    </location>
</feature>
<evidence type="ECO:0000256" key="7">
    <source>
        <dbReference type="ARBA" id="ARBA00022989"/>
    </source>
</evidence>
<dbReference type="RefSeq" id="WP_052403284.1">
    <property type="nucleotide sequence ID" value="NZ_CCVW01000003.1"/>
</dbReference>
<dbReference type="GO" id="GO:0015628">
    <property type="term" value="P:protein secretion by the type II secretion system"/>
    <property type="evidence" value="ECO:0007669"/>
    <property type="project" value="TreeGrafter"/>
</dbReference>
<dbReference type="eggNOG" id="COG1459">
    <property type="taxonomic scope" value="Bacteria"/>
</dbReference>
<dbReference type="PANTHER" id="PTHR30012">
    <property type="entry name" value="GENERAL SECRETION PATHWAY PROTEIN"/>
    <property type="match status" value="1"/>
</dbReference>
<keyword evidence="3 9" id="KW-0813">Transport</keyword>
<keyword evidence="4" id="KW-1003">Cell membrane</keyword>
<accession>A0A078L2I6</accession>
<dbReference type="EMBL" id="CCSB01000003">
    <property type="protein sequence ID" value="CDZ78329.1"/>
    <property type="molecule type" value="Genomic_DNA"/>
</dbReference>
<evidence type="ECO:0000256" key="1">
    <source>
        <dbReference type="ARBA" id="ARBA00004429"/>
    </source>
</evidence>
<dbReference type="PANTHER" id="PTHR30012:SF7">
    <property type="entry name" value="PROTEIN TRANSPORT PROTEIN HOFC HOMOLOG"/>
    <property type="match status" value="1"/>
</dbReference>
<feature type="domain" description="Type II secretion system protein GspF" evidence="12">
    <location>
        <begin position="277"/>
        <end position="399"/>
    </location>
</feature>
<sequence>MWPLANNMDKKPQRYYWQGINHKGNTFVGIREASSITSLKTELGKQGILVRKIKRANYFSAMPKLSQSAITIFCRQLATMLKAGIPLTQSFDIVANSPTSLCMRSLIEELKKEVESGRPFYEALQQRPYYFNELVCNLIACGEKSGKLEHMLDKVASYKEKIASLQQKLQKALSYPLIVVFIALSITIALLEFVVPQFQALFTSFGAELPALTQLMINLTSLLERYWLAMLMTIALLIWGLILARRYAPWFTLASDQFILKLPLIGAIISKTIIARFTQTLALCFNAGLPIVEALDAVNGISRNQVYVRAIHSIKEEVLTGQQLHLAMAKTTAFPSMAIQMIKIGEESGTLELMLIKVADFYEEGVNSSIDILMNLLEPIIMVILGLIIGGLVIAMYLPVFKLGSVV</sequence>
<dbReference type="InterPro" id="IPR018076">
    <property type="entry name" value="T2SS_GspF_dom"/>
</dbReference>
<keyword evidence="7 11" id="KW-1133">Transmembrane helix</keyword>
<feature type="coiled-coil region" evidence="10">
    <location>
        <begin position="148"/>
        <end position="175"/>
    </location>
</feature>
<keyword evidence="8 11" id="KW-0472">Membrane</keyword>
<feature type="transmembrane region" description="Helical" evidence="11">
    <location>
        <begin position="226"/>
        <end position="244"/>
    </location>
</feature>
<gene>
    <name evidence="13" type="primary">epsF_1</name>
    <name evidence="13" type="ORF">BN59_02639</name>
</gene>
<dbReference type="AlphaFoldDB" id="A0A078L2I6"/>
<organism evidence="13 14">
    <name type="scientific">Legionella massiliensis</name>
    <dbReference type="NCBI Taxonomy" id="1034943"/>
    <lineage>
        <taxon>Bacteria</taxon>
        <taxon>Pseudomonadati</taxon>
        <taxon>Pseudomonadota</taxon>
        <taxon>Gammaproteobacteria</taxon>
        <taxon>Legionellales</taxon>
        <taxon>Legionellaceae</taxon>
        <taxon>Legionella</taxon>
    </lineage>
</organism>
<proteinExistence type="inferred from homology"/>
<evidence type="ECO:0000256" key="9">
    <source>
        <dbReference type="RuleBase" id="RU003923"/>
    </source>
</evidence>
<evidence type="ECO:0000256" key="5">
    <source>
        <dbReference type="ARBA" id="ARBA00022519"/>
    </source>
</evidence>
<keyword evidence="14" id="KW-1185">Reference proteome</keyword>
<evidence type="ECO:0000313" key="14">
    <source>
        <dbReference type="Proteomes" id="UP000044071"/>
    </source>
</evidence>
<dbReference type="Proteomes" id="UP000044071">
    <property type="component" value="Unassembled WGS sequence"/>
</dbReference>
<evidence type="ECO:0000256" key="10">
    <source>
        <dbReference type="SAM" id="Coils"/>
    </source>
</evidence>
<evidence type="ECO:0000256" key="3">
    <source>
        <dbReference type="ARBA" id="ARBA00022448"/>
    </source>
</evidence>
<reference evidence="13 14" key="1">
    <citation type="submission" date="2014-06" db="EMBL/GenBank/DDBJ databases">
        <authorList>
            <person name="Urmite Genomes Urmite Genomes"/>
        </authorList>
    </citation>
    <scope>NUCLEOTIDE SEQUENCE [LARGE SCALE GENOMIC DNA]</scope>
</reference>
<evidence type="ECO:0000313" key="13">
    <source>
        <dbReference type="EMBL" id="CDZ78329.1"/>
    </source>
</evidence>
<evidence type="ECO:0000259" key="12">
    <source>
        <dbReference type="Pfam" id="PF00482"/>
    </source>
</evidence>
<keyword evidence="10" id="KW-0175">Coiled coil</keyword>
<dbReference type="PRINTS" id="PR00812">
    <property type="entry name" value="BCTERIALGSPF"/>
</dbReference>
<name>A0A078L2I6_9GAMM</name>
<feature type="transmembrane region" description="Helical" evidence="11">
    <location>
        <begin position="173"/>
        <end position="195"/>
    </location>
</feature>
<comment type="similarity">
    <text evidence="2 9">Belongs to the GSP F family.</text>
</comment>
<dbReference type="Pfam" id="PF00482">
    <property type="entry name" value="T2SSF"/>
    <property type="match status" value="2"/>
</dbReference>
<feature type="transmembrane region" description="Helical" evidence="11">
    <location>
        <begin position="380"/>
        <end position="400"/>
    </location>
</feature>
<keyword evidence="6 9" id="KW-0812">Transmembrane</keyword>
<dbReference type="GO" id="GO:0005886">
    <property type="term" value="C:plasma membrane"/>
    <property type="evidence" value="ECO:0007669"/>
    <property type="project" value="UniProtKB-SubCell"/>
</dbReference>
<dbReference type="InterPro" id="IPR042094">
    <property type="entry name" value="T2SS_GspF_sf"/>
</dbReference>
<dbReference type="InterPro" id="IPR001992">
    <property type="entry name" value="T2SS_GspF/T4SS_PilC_CS"/>
</dbReference>
<dbReference type="STRING" id="1034943.BN59_02639"/>
<protein>
    <submittedName>
        <fullName evidence="13">General secretion pathway protein F</fullName>
    </submittedName>
</protein>
<evidence type="ECO:0000256" key="8">
    <source>
        <dbReference type="ARBA" id="ARBA00023136"/>
    </source>
</evidence>
<evidence type="ECO:0000256" key="2">
    <source>
        <dbReference type="ARBA" id="ARBA00005745"/>
    </source>
</evidence>
<comment type="subcellular location">
    <subcellularLocation>
        <location evidence="1 9">Cell inner membrane</location>
        <topology evidence="1 9">Multi-pass membrane protein</topology>
    </subcellularLocation>
</comment>
<dbReference type="FunFam" id="1.20.81.30:FF:000001">
    <property type="entry name" value="Type II secretion system protein F"/>
    <property type="match status" value="2"/>
</dbReference>
<dbReference type="InterPro" id="IPR003004">
    <property type="entry name" value="GspF/PilC"/>
</dbReference>
<evidence type="ECO:0000256" key="6">
    <source>
        <dbReference type="ARBA" id="ARBA00022692"/>
    </source>
</evidence>
<keyword evidence="5" id="KW-0997">Cell inner membrane</keyword>
<evidence type="ECO:0000256" key="11">
    <source>
        <dbReference type="SAM" id="Phobius"/>
    </source>
</evidence>
<dbReference type="Gene3D" id="1.20.81.30">
    <property type="entry name" value="Type II secretion system (T2SS), domain F"/>
    <property type="match status" value="2"/>
</dbReference>
<dbReference type="OrthoDB" id="9805682at2"/>
<evidence type="ECO:0000256" key="4">
    <source>
        <dbReference type="ARBA" id="ARBA00022475"/>
    </source>
</evidence>
<dbReference type="PROSITE" id="PS00874">
    <property type="entry name" value="T2SP_F"/>
    <property type="match status" value="1"/>
</dbReference>